<sequence length="918" mass="104449">MPSARTLVVGVFVLVLVASVAMVIYFLPKCTFTKEGCHKGNATMELIYPISTNGELFPWTELRLPAKVRPVHYDLLIHPNLTDMTFQGKVSITVEIAEDTKTVVLHAADMKVTRAMFQDKEIKILEYKPWQQIAIKLPEDLKKGKSYVLTLEYDANLSTSYDGFYNSSYNDKTGATRVLAATQFEPLGARKAFPCFDEPAFKATFLIKIKRDPGYISLSNMPRNKTTKLPDGLFQDEFEKSVIMSTYLVAFVVANETQFTSTGTNVSGTLVSVYSVQEKDQIKYALETGAKLLEFYNTFFGIKYPLNKLDLVAIPDFLAGAMENWGLITFRETTLLVVNESSILDRQLVTSVIAHELAHQWFGNLVTMKWWNDLWLNEGFATYMQYTSITKVFPDLKIGDEFLSTRFRAQASDALNSSHPVSTAVTTPEQVEEMFDSVSYEKGASILHMLNSVLSEDKFRKGIIAYLNTYNSKNAGSEDLWNSLSQVAGQSFSVAEMMKTWTQQKGFPLVTVRRNGTRVRLTQEHFLLTPDPTNSTATPVSDALWHIPLTYVNDSCSLDPGCKQVMFLTEKTMTLDIPEGVAWLKFNFKNEGFYIVHYAEGWRELTDALKGKPAVLTPEDRASLINNIFALSRLGKVSFRQVINLLGYIRKETETAPVMEALLQLDHIYRLLEKKQDLPLIARMQVFIFNHFGELMDSQVWEEGASVSQENLRSSLLELACNYNRENCTENAKRIFDKWVASNRTERIPGDLRRVVYSVGAQTEPGWLTLLEAYRYSRVEAEKRKILQALASSQAVMHIVWLMKAALEGSLVQTQELPIIIDTICRNFPGHLYAWDFVKENWDEITKKFPLGSFSLQRIITSTTSQFSSKAHLLEVQNFFGSLKEKGAQLRSVREATETIKLNMRWMDDNRETLWLWL</sequence>
<dbReference type="GO" id="GO:0043171">
    <property type="term" value="P:peptide catabolic process"/>
    <property type="evidence" value="ECO:0007669"/>
    <property type="project" value="TreeGrafter"/>
</dbReference>
<gene>
    <name evidence="21" type="ORF">ANANG_G00196830</name>
</gene>
<evidence type="ECO:0000256" key="10">
    <source>
        <dbReference type="ARBA" id="ARBA00023049"/>
    </source>
</evidence>
<dbReference type="GO" id="GO:0042277">
    <property type="term" value="F:peptide binding"/>
    <property type="evidence" value="ECO:0007669"/>
    <property type="project" value="TreeGrafter"/>
</dbReference>
<dbReference type="GO" id="GO:0012505">
    <property type="term" value="C:endomembrane system"/>
    <property type="evidence" value="ECO:0007669"/>
    <property type="project" value="UniProtKB-SubCell"/>
</dbReference>
<dbReference type="PANTHER" id="PTHR11533">
    <property type="entry name" value="PROTEASE M1 ZINC METALLOPROTEASE"/>
    <property type="match status" value="1"/>
</dbReference>
<evidence type="ECO:0000256" key="17">
    <source>
        <dbReference type="RuleBase" id="RU364040"/>
    </source>
</evidence>
<keyword evidence="11 17" id="KW-0472">Membrane</keyword>
<dbReference type="CDD" id="cd09601">
    <property type="entry name" value="M1_APN-Q_like"/>
    <property type="match status" value="1"/>
</dbReference>
<evidence type="ECO:0000256" key="6">
    <source>
        <dbReference type="ARBA" id="ARBA00022801"/>
    </source>
</evidence>
<evidence type="ECO:0000256" key="1">
    <source>
        <dbReference type="ARBA" id="ARBA00010136"/>
    </source>
</evidence>
<dbReference type="InterPro" id="IPR034016">
    <property type="entry name" value="M1_APN-typ"/>
</dbReference>
<dbReference type="PANTHER" id="PTHR11533:SF42">
    <property type="entry name" value="LEUCYL-CYSTINYL AMINOPEPTIDASE"/>
    <property type="match status" value="1"/>
</dbReference>
<evidence type="ECO:0000313" key="22">
    <source>
        <dbReference type="Proteomes" id="UP001044222"/>
    </source>
</evidence>
<dbReference type="InterPro" id="IPR042097">
    <property type="entry name" value="Aminopeptidase_N-like_N_sf"/>
</dbReference>
<dbReference type="Pfam" id="PF17900">
    <property type="entry name" value="Peptidase_M1_N"/>
    <property type="match status" value="1"/>
</dbReference>
<keyword evidence="2 17" id="KW-0031">Aminopeptidase</keyword>
<dbReference type="GO" id="GO:0070006">
    <property type="term" value="F:metalloaminopeptidase activity"/>
    <property type="evidence" value="ECO:0007669"/>
    <property type="project" value="TreeGrafter"/>
</dbReference>
<evidence type="ECO:0000256" key="15">
    <source>
        <dbReference type="PIRSR" id="PIRSR634016-3"/>
    </source>
</evidence>
<dbReference type="SUPFAM" id="SSF55486">
    <property type="entry name" value="Metalloproteases ('zincins'), catalytic domain"/>
    <property type="match status" value="1"/>
</dbReference>
<dbReference type="GO" id="GO:0005615">
    <property type="term" value="C:extracellular space"/>
    <property type="evidence" value="ECO:0007669"/>
    <property type="project" value="TreeGrafter"/>
</dbReference>
<feature type="binding site" evidence="15">
    <location>
        <position position="359"/>
    </location>
    <ligand>
        <name>Zn(2+)</name>
        <dbReference type="ChEBI" id="CHEBI:29105"/>
        <note>catalytic</note>
    </ligand>
</feature>
<evidence type="ECO:0000256" key="3">
    <source>
        <dbReference type="ARBA" id="ARBA00022670"/>
    </source>
</evidence>
<dbReference type="InterPro" id="IPR045357">
    <property type="entry name" value="Aminopeptidase_N-like_N"/>
</dbReference>
<evidence type="ECO:0000256" key="4">
    <source>
        <dbReference type="ARBA" id="ARBA00022692"/>
    </source>
</evidence>
<evidence type="ECO:0000256" key="16">
    <source>
        <dbReference type="PIRSR" id="PIRSR634016-4"/>
    </source>
</evidence>
<dbReference type="EMBL" id="JAFIRN010000010">
    <property type="protein sequence ID" value="KAG5841180.1"/>
    <property type="molecule type" value="Genomic_DNA"/>
</dbReference>
<evidence type="ECO:0000256" key="7">
    <source>
        <dbReference type="ARBA" id="ARBA00022833"/>
    </source>
</evidence>
<dbReference type="EC" id="3.4.11.-" evidence="17"/>
<feature type="binding site" evidence="15">
    <location>
        <position position="355"/>
    </location>
    <ligand>
        <name>Zn(2+)</name>
        <dbReference type="ChEBI" id="CHEBI:29105"/>
        <note>catalytic</note>
    </ligand>
</feature>
<dbReference type="GO" id="GO:0008217">
    <property type="term" value="P:regulation of blood pressure"/>
    <property type="evidence" value="ECO:0007669"/>
    <property type="project" value="TreeGrafter"/>
</dbReference>
<evidence type="ECO:0000256" key="14">
    <source>
        <dbReference type="PIRSR" id="PIRSR634016-1"/>
    </source>
</evidence>
<keyword evidence="4 17" id="KW-0812">Transmembrane</keyword>
<comment type="cofactor">
    <cofactor evidence="15 17">
        <name>Zn(2+)</name>
        <dbReference type="ChEBI" id="CHEBI:29105"/>
    </cofactor>
    <text evidence="15 17">Binds 1 zinc ion per subunit.</text>
</comment>
<dbReference type="FunFam" id="1.25.50.20:FF:000003">
    <property type="entry name" value="Leucyl-cystinyl aminopeptidase"/>
    <property type="match status" value="1"/>
</dbReference>
<dbReference type="Proteomes" id="UP001044222">
    <property type="component" value="Chromosome 10"/>
</dbReference>
<dbReference type="GO" id="GO:0005886">
    <property type="term" value="C:plasma membrane"/>
    <property type="evidence" value="ECO:0007669"/>
    <property type="project" value="TreeGrafter"/>
</dbReference>
<dbReference type="Gene3D" id="2.60.40.1730">
    <property type="entry name" value="tricorn interacting facor f3 domain"/>
    <property type="match status" value="1"/>
</dbReference>
<keyword evidence="5 15" id="KW-0479">Metal-binding</keyword>
<keyword evidence="10 17" id="KW-0482">Metalloprotease</keyword>
<evidence type="ECO:0000313" key="21">
    <source>
        <dbReference type="EMBL" id="KAG5841180.1"/>
    </source>
</evidence>
<dbReference type="PRINTS" id="PR00756">
    <property type="entry name" value="ALADIPTASE"/>
</dbReference>
<feature type="active site" description="Proton acceptor" evidence="14">
    <location>
        <position position="356"/>
    </location>
</feature>
<feature type="domain" description="Peptidase M1 membrane alanine aminopeptidase" evidence="18">
    <location>
        <begin position="284"/>
        <end position="501"/>
    </location>
</feature>
<dbReference type="GO" id="GO:0005737">
    <property type="term" value="C:cytoplasm"/>
    <property type="evidence" value="ECO:0007669"/>
    <property type="project" value="TreeGrafter"/>
</dbReference>
<dbReference type="Gene3D" id="1.25.50.20">
    <property type="match status" value="1"/>
</dbReference>
<dbReference type="SUPFAM" id="SSF63737">
    <property type="entry name" value="Leukotriene A4 hydrolase N-terminal domain"/>
    <property type="match status" value="1"/>
</dbReference>
<keyword evidence="6 17" id="KW-0378">Hydrolase</keyword>
<evidence type="ECO:0000259" key="19">
    <source>
        <dbReference type="Pfam" id="PF11838"/>
    </source>
</evidence>
<keyword evidence="7 15" id="KW-0862">Zinc</keyword>
<evidence type="ECO:0000256" key="11">
    <source>
        <dbReference type="ARBA" id="ARBA00023136"/>
    </source>
</evidence>
<keyword evidence="8" id="KW-0735">Signal-anchor</keyword>
<dbReference type="FunFam" id="1.10.390.10:FF:000016">
    <property type="entry name" value="Glutamyl aminopeptidase"/>
    <property type="match status" value="1"/>
</dbReference>
<feature type="site" description="Transition state stabilizer" evidence="16">
    <location>
        <position position="440"/>
    </location>
</feature>
<name>A0A9D3M5I3_ANGAN</name>
<dbReference type="InterPro" id="IPR001930">
    <property type="entry name" value="Peptidase_M1"/>
</dbReference>
<evidence type="ECO:0000256" key="9">
    <source>
        <dbReference type="ARBA" id="ARBA00022989"/>
    </source>
</evidence>
<keyword evidence="9 17" id="KW-1133">Transmembrane helix</keyword>
<protein>
    <recommendedName>
        <fullName evidence="17">Aminopeptidase</fullName>
        <ecNumber evidence="17">3.4.11.-</ecNumber>
    </recommendedName>
</protein>
<evidence type="ECO:0000256" key="5">
    <source>
        <dbReference type="ARBA" id="ARBA00022723"/>
    </source>
</evidence>
<comment type="caution">
    <text evidence="21">The sequence shown here is derived from an EMBL/GenBank/DDBJ whole genome shotgun (WGS) entry which is preliminary data.</text>
</comment>
<dbReference type="InterPro" id="IPR014782">
    <property type="entry name" value="Peptidase_M1_dom"/>
</dbReference>
<evidence type="ECO:0000259" key="20">
    <source>
        <dbReference type="Pfam" id="PF17900"/>
    </source>
</evidence>
<accession>A0A9D3M5I3</accession>
<keyword evidence="12" id="KW-0325">Glycoprotein</keyword>
<feature type="domain" description="Aminopeptidase N-like N-terminal" evidence="20">
    <location>
        <begin position="70"/>
        <end position="248"/>
    </location>
</feature>
<comment type="similarity">
    <text evidence="1 17">Belongs to the peptidase M1 family.</text>
</comment>
<evidence type="ECO:0000256" key="8">
    <source>
        <dbReference type="ARBA" id="ARBA00022968"/>
    </source>
</evidence>
<feature type="domain" description="ERAP1-like C-terminal" evidence="19">
    <location>
        <begin position="583"/>
        <end position="901"/>
    </location>
</feature>
<dbReference type="Gene3D" id="1.10.390.10">
    <property type="entry name" value="Neutral Protease Domain 2"/>
    <property type="match status" value="1"/>
</dbReference>
<dbReference type="FunFam" id="2.60.40.1910:FF:000001">
    <property type="entry name" value="Leucyl-cystinyl aminopeptidase"/>
    <property type="match status" value="1"/>
</dbReference>
<dbReference type="AlphaFoldDB" id="A0A9D3M5I3"/>
<evidence type="ECO:0000256" key="2">
    <source>
        <dbReference type="ARBA" id="ARBA00022438"/>
    </source>
</evidence>
<dbReference type="InterPro" id="IPR024571">
    <property type="entry name" value="ERAP1-like_C_dom"/>
</dbReference>
<feature type="transmembrane region" description="Helical" evidence="17">
    <location>
        <begin position="7"/>
        <end position="27"/>
    </location>
</feature>
<proteinExistence type="inferred from homology"/>
<evidence type="ECO:0000256" key="12">
    <source>
        <dbReference type="ARBA" id="ARBA00023180"/>
    </source>
</evidence>
<organism evidence="21 22">
    <name type="scientific">Anguilla anguilla</name>
    <name type="common">European freshwater eel</name>
    <name type="synonym">Muraena anguilla</name>
    <dbReference type="NCBI Taxonomy" id="7936"/>
    <lineage>
        <taxon>Eukaryota</taxon>
        <taxon>Metazoa</taxon>
        <taxon>Chordata</taxon>
        <taxon>Craniata</taxon>
        <taxon>Vertebrata</taxon>
        <taxon>Euteleostomi</taxon>
        <taxon>Actinopterygii</taxon>
        <taxon>Neopterygii</taxon>
        <taxon>Teleostei</taxon>
        <taxon>Anguilliformes</taxon>
        <taxon>Anguillidae</taxon>
        <taxon>Anguilla</taxon>
    </lineage>
</organism>
<evidence type="ECO:0000259" key="18">
    <source>
        <dbReference type="Pfam" id="PF01433"/>
    </source>
</evidence>
<keyword evidence="22" id="KW-1185">Reference proteome</keyword>
<dbReference type="FunFam" id="2.60.40.1730:FF:000001">
    <property type="entry name" value="Leucyl-cystinyl aminopeptidase"/>
    <property type="match status" value="1"/>
</dbReference>
<keyword evidence="3 17" id="KW-0645">Protease</keyword>
<feature type="binding site" evidence="15">
    <location>
        <position position="378"/>
    </location>
    <ligand>
        <name>Zn(2+)</name>
        <dbReference type="ChEBI" id="CHEBI:29105"/>
        <note>catalytic</note>
    </ligand>
</feature>
<dbReference type="InterPro" id="IPR027268">
    <property type="entry name" value="Peptidase_M4/M1_CTD_sf"/>
</dbReference>
<evidence type="ECO:0000256" key="13">
    <source>
        <dbReference type="ARBA" id="ARBA00060399"/>
    </source>
</evidence>
<comment type="subcellular location">
    <subcellularLocation>
        <location evidence="13">Endomembrane system</location>
        <topology evidence="13">Single-pass type II membrane protein</topology>
    </subcellularLocation>
</comment>
<dbReference type="InterPro" id="IPR050344">
    <property type="entry name" value="Peptidase_M1_aminopeptidases"/>
</dbReference>
<dbReference type="Pfam" id="PF11838">
    <property type="entry name" value="ERAP1_C"/>
    <property type="match status" value="1"/>
</dbReference>
<dbReference type="GO" id="GO:0006508">
    <property type="term" value="P:proteolysis"/>
    <property type="evidence" value="ECO:0007669"/>
    <property type="project" value="UniProtKB-KW"/>
</dbReference>
<reference evidence="21" key="1">
    <citation type="submission" date="2021-01" db="EMBL/GenBank/DDBJ databases">
        <title>A chromosome-scale assembly of European eel, Anguilla anguilla.</title>
        <authorList>
            <person name="Henkel C."/>
            <person name="Jong-Raadsen S.A."/>
            <person name="Dufour S."/>
            <person name="Weltzien F.-A."/>
            <person name="Palstra A.P."/>
            <person name="Pelster B."/>
            <person name="Spaink H.P."/>
            <person name="Van Den Thillart G.E."/>
            <person name="Jansen H."/>
            <person name="Zahm M."/>
            <person name="Klopp C."/>
            <person name="Cedric C."/>
            <person name="Louis A."/>
            <person name="Berthelot C."/>
            <person name="Parey E."/>
            <person name="Roest Crollius H."/>
            <person name="Montfort J."/>
            <person name="Robinson-Rechavi M."/>
            <person name="Bucao C."/>
            <person name="Bouchez O."/>
            <person name="Gislard M."/>
            <person name="Lluch J."/>
            <person name="Milhes M."/>
            <person name="Lampietro C."/>
            <person name="Lopez Roques C."/>
            <person name="Donnadieu C."/>
            <person name="Braasch I."/>
            <person name="Desvignes T."/>
            <person name="Postlethwait J."/>
            <person name="Bobe J."/>
            <person name="Guiguen Y."/>
            <person name="Dirks R."/>
        </authorList>
    </citation>
    <scope>NUCLEOTIDE SEQUENCE</scope>
    <source>
        <strain evidence="21">Tag_6206</strain>
        <tissue evidence="21">Liver</tissue>
    </source>
</reference>
<dbReference type="Pfam" id="PF01433">
    <property type="entry name" value="Peptidase_M1"/>
    <property type="match status" value="1"/>
</dbReference>
<dbReference type="GO" id="GO:0008270">
    <property type="term" value="F:zinc ion binding"/>
    <property type="evidence" value="ECO:0007669"/>
    <property type="project" value="UniProtKB-UniRule"/>
</dbReference>
<dbReference type="Gene3D" id="2.60.40.1910">
    <property type="match status" value="1"/>
</dbReference>